<organism evidence="2 3">
    <name type="scientific">Sinomonas cellulolyticus</name>
    <dbReference type="NCBI Taxonomy" id="2801916"/>
    <lineage>
        <taxon>Bacteria</taxon>
        <taxon>Bacillati</taxon>
        <taxon>Actinomycetota</taxon>
        <taxon>Actinomycetes</taxon>
        <taxon>Micrococcales</taxon>
        <taxon>Micrococcaceae</taxon>
        <taxon>Sinomonas</taxon>
    </lineage>
</organism>
<comment type="caution">
    <text evidence="2">The sequence shown here is derived from an EMBL/GenBank/DDBJ whole genome shotgun (WGS) entry which is preliminary data.</text>
</comment>
<feature type="compositionally biased region" description="Basic residues" evidence="1">
    <location>
        <begin position="75"/>
        <end position="84"/>
    </location>
</feature>
<accession>A0ABS1K192</accession>
<reference evidence="2 3" key="1">
    <citation type="submission" date="2021-01" db="EMBL/GenBank/DDBJ databases">
        <title>Genome public.</title>
        <authorList>
            <person name="Liu C."/>
            <person name="Sun Q."/>
        </authorList>
    </citation>
    <scope>NUCLEOTIDE SEQUENCE [LARGE SCALE GENOMIC DNA]</scope>
    <source>
        <strain evidence="2 3">JC656</strain>
    </source>
</reference>
<dbReference type="RefSeq" id="WP_189693075.1">
    <property type="nucleotide sequence ID" value="NZ_BNCM01000004.1"/>
</dbReference>
<evidence type="ECO:0000313" key="2">
    <source>
        <dbReference type="EMBL" id="MBL0704667.1"/>
    </source>
</evidence>
<proteinExistence type="predicted"/>
<feature type="region of interest" description="Disordered" evidence="1">
    <location>
        <begin position="1"/>
        <end position="84"/>
    </location>
</feature>
<protein>
    <submittedName>
        <fullName evidence="2">Uncharacterized protein</fullName>
    </submittedName>
</protein>
<sequence>MRWLDVFKPSGSTHLRRAGGTPSHGVGHDPGMPHLAAAQIPGPGAGRMLAGETGALPDDAADPVEREGHTGARSRQGRRHRRER</sequence>
<gene>
    <name evidence="2" type="ORF">JJE72_03995</name>
</gene>
<keyword evidence="3" id="KW-1185">Reference proteome</keyword>
<evidence type="ECO:0000313" key="3">
    <source>
        <dbReference type="Proteomes" id="UP000639051"/>
    </source>
</evidence>
<name>A0ABS1K192_9MICC</name>
<dbReference type="EMBL" id="JAERRC010000012">
    <property type="protein sequence ID" value="MBL0704667.1"/>
    <property type="molecule type" value="Genomic_DNA"/>
</dbReference>
<evidence type="ECO:0000256" key="1">
    <source>
        <dbReference type="SAM" id="MobiDB-lite"/>
    </source>
</evidence>
<dbReference type="Proteomes" id="UP000639051">
    <property type="component" value="Unassembled WGS sequence"/>
</dbReference>